<dbReference type="EMBL" id="BMIQ01000006">
    <property type="protein sequence ID" value="GGE13851.1"/>
    <property type="molecule type" value="Genomic_DNA"/>
</dbReference>
<dbReference type="AlphaFoldDB" id="A0A917EA25"/>
<dbReference type="SUPFAM" id="SSF52317">
    <property type="entry name" value="Class I glutamine amidotransferase-like"/>
    <property type="match status" value="1"/>
</dbReference>
<name>A0A917EA25_9HYPH</name>
<dbReference type="Proteomes" id="UP000644699">
    <property type="component" value="Unassembled WGS sequence"/>
</dbReference>
<dbReference type="PIRSF" id="PIRSF034405">
    <property type="entry name" value="UCP034405"/>
    <property type="match status" value="1"/>
</dbReference>
<dbReference type="RefSeq" id="WP_188910995.1">
    <property type="nucleotide sequence ID" value="NZ_BMIQ01000006.1"/>
</dbReference>
<evidence type="ECO:0000259" key="1">
    <source>
        <dbReference type="Pfam" id="PF07090"/>
    </source>
</evidence>
<dbReference type="InterPro" id="IPR029062">
    <property type="entry name" value="Class_I_gatase-like"/>
</dbReference>
<comment type="caution">
    <text evidence="2">The sequence shown here is derived from an EMBL/GenBank/DDBJ whole genome shotgun (WGS) entry which is preliminary data.</text>
</comment>
<protein>
    <recommendedName>
        <fullName evidence="1">Putative glutamine amidotransferase domain-containing protein</fullName>
    </recommendedName>
</protein>
<reference evidence="2" key="1">
    <citation type="journal article" date="2014" name="Int. J. Syst. Evol. Microbiol.">
        <title>Complete genome sequence of Corynebacterium casei LMG S-19264T (=DSM 44701T), isolated from a smear-ripened cheese.</title>
        <authorList>
            <consortium name="US DOE Joint Genome Institute (JGI-PGF)"/>
            <person name="Walter F."/>
            <person name="Albersmeier A."/>
            <person name="Kalinowski J."/>
            <person name="Ruckert C."/>
        </authorList>
    </citation>
    <scope>NUCLEOTIDE SEQUENCE</scope>
    <source>
        <strain evidence="2">CGMCC 1.15367</strain>
    </source>
</reference>
<dbReference type="Gene3D" id="3.40.50.880">
    <property type="match status" value="1"/>
</dbReference>
<dbReference type="PANTHER" id="PTHR37947:SF2">
    <property type="entry name" value="VON WILLEBRAND FACTOR TYPE A"/>
    <property type="match status" value="1"/>
</dbReference>
<evidence type="ECO:0000313" key="2">
    <source>
        <dbReference type="EMBL" id="GGE13851.1"/>
    </source>
</evidence>
<proteinExistence type="predicted"/>
<organism evidence="2 3">
    <name type="scientific">Aureimonas endophytica</name>
    <dbReference type="NCBI Taxonomy" id="2027858"/>
    <lineage>
        <taxon>Bacteria</taxon>
        <taxon>Pseudomonadati</taxon>
        <taxon>Pseudomonadota</taxon>
        <taxon>Alphaproteobacteria</taxon>
        <taxon>Hyphomicrobiales</taxon>
        <taxon>Aurantimonadaceae</taxon>
        <taxon>Aureimonas</taxon>
    </lineage>
</organism>
<feature type="domain" description="Putative glutamine amidotransferase" evidence="1">
    <location>
        <begin position="5"/>
        <end position="253"/>
    </location>
</feature>
<gene>
    <name evidence="2" type="ORF">GCM10011390_36230</name>
</gene>
<evidence type="ECO:0000313" key="3">
    <source>
        <dbReference type="Proteomes" id="UP000644699"/>
    </source>
</evidence>
<sequence>MSTKKVLLAGESWVSTATHIKGFDQFPTVTYHQGADELLAALKGSPFDITFMPAHQAQRDFPQTLEALSAYDAVVLSDIGANTLLLHPDTWIHSKVTPNRLKLIRDYVAGGGALLMFGGYYSFQGINGGARYRKTAVEDVLPVRCLPVDDRVEVPEGFTPVVTGTGSHPILKGLGTDWPVLLGFNEVELKDGAEVLATVSDEYGALPLLVTGTHGKGRTVVWTSDVGPHWLPGDFIRWEGYAKLFGAMLAWATEDRG</sequence>
<dbReference type="CDD" id="cd03143">
    <property type="entry name" value="A4_beta-galactosidase_middle_domain"/>
    <property type="match status" value="1"/>
</dbReference>
<dbReference type="Pfam" id="PF07090">
    <property type="entry name" value="GATase1_like"/>
    <property type="match status" value="1"/>
</dbReference>
<keyword evidence="3" id="KW-1185">Reference proteome</keyword>
<dbReference type="PANTHER" id="PTHR37947">
    <property type="entry name" value="BLL2462 PROTEIN"/>
    <property type="match status" value="1"/>
</dbReference>
<dbReference type="InterPro" id="IPR017027">
    <property type="entry name" value="STM3548-like"/>
</dbReference>
<reference evidence="2" key="2">
    <citation type="submission" date="2020-09" db="EMBL/GenBank/DDBJ databases">
        <authorList>
            <person name="Sun Q."/>
            <person name="Zhou Y."/>
        </authorList>
    </citation>
    <scope>NUCLEOTIDE SEQUENCE</scope>
    <source>
        <strain evidence="2">CGMCC 1.15367</strain>
    </source>
</reference>
<accession>A0A917EA25</accession>
<dbReference type="InterPro" id="IPR010768">
    <property type="entry name" value="GATase1-like"/>
</dbReference>